<reference evidence="7 8" key="1">
    <citation type="submission" date="2016-08" db="EMBL/GenBank/DDBJ databases">
        <title>New Insights into Marine Group III Euryarchaeota, from dark to light.</title>
        <authorList>
            <person name="Haro-Moreno J.M."/>
            <person name="Rodriguez-Valera F."/>
            <person name="Lopez-Garcia P."/>
            <person name="Moreira D."/>
            <person name="Martin-Cuadrado A.B."/>
        </authorList>
    </citation>
    <scope>NUCLEOTIDE SEQUENCE [LARGE SCALE GENOMIC DNA]</scope>
    <source>
        <strain evidence="7">CG-Epi2</strain>
    </source>
</reference>
<evidence type="ECO:0000313" key="8">
    <source>
        <dbReference type="Proteomes" id="UP000183615"/>
    </source>
</evidence>
<dbReference type="InterPro" id="IPR000192">
    <property type="entry name" value="Aminotrans_V_dom"/>
</dbReference>
<dbReference type="InterPro" id="IPR015422">
    <property type="entry name" value="PyrdxlP-dep_Trfase_small"/>
</dbReference>
<feature type="domain" description="Aminotransferase class V" evidence="6">
    <location>
        <begin position="20"/>
        <end position="387"/>
    </location>
</feature>
<evidence type="ECO:0000259" key="6">
    <source>
        <dbReference type="Pfam" id="PF00266"/>
    </source>
</evidence>
<dbReference type="AlphaFoldDB" id="A0A1J5TMX7"/>
<gene>
    <name evidence="7" type="ORF">BET99_04700</name>
</gene>
<comment type="catalytic activity">
    <reaction evidence="4">
        <text>(sulfur carrier)-H + L-cysteine = (sulfur carrier)-SH + L-alanine</text>
        <dbReference type="Rhea" id="RHEA:43892"/>
        <dbReference type="Rhea" id="RHEA-COMP:14737"/>
        <dbReference type="Rhea" id="RHEA-COMP:14739"/>
        <dbReference type="ChEBI" id="CHEBI:29917"/>
        <dbReference type="ChEBI" id="CHEBI:35235"/>
        <dbReference type="ChEBI" id="CHEBI:57972"/>
        <dbReference type="ChEBI" id="CHEBI:64428"/>
        <dbReference type="EC" id="2.8.1.7"/>
    </reaction>
</comment>
<keyword evidence="3" id="KW-0663">Pyridoxal phosphate</keyword>
<dbReference type="Pfam" id="PF00266">
    <property type="entry name" value="Aminotran_5"/>
    <property type="match status" value="1"/>
</dbReference>
<comment type="cofactor">
    <cofactor evidence="1 5">
        <name>pyridoxal 5'-phosphate</name>
        <dbReference type="ChEBI" id="CHEBI:597326"/>
    </cofactor>
</comment>
<evidence type="ECO:0000256" key="2">
    <source>
        <dbReference type="ARBA" id="ARBA00010447"/>
    </source>
</evidence>
<evidence type="ECO:0000256" key="1">
    <source>
        <dbReference type="ARBA" id="ARBA00001933"/>
    </source>
</evidence>
<dbReference type="Gene3D" id="3.40.640.10">
    <property type="entry name" value="Type I PLP-dependent aspartate aminotransferase-like (Major domain)"/>
    <property type="match status" value="1"/>
</dbReference>
<comment type="caution">
    <text evidence="7">The sequence shown here is derived from an EMBL/GenBank/DDBJ whole genome shotgun (WGS) entry which is preliminary data.</text>
</comment>
<dbReference type="InterPro" id="IPR020578">
    <property type="entry name" value="Aminotrans_V_PyrdxlP_BS"/>
</dbReference>
<dbReference type="GO" id="GO:0031071">
    <property type="term" value="F:cysteine desulfurase activity"/>
    <property type="evidence" value="ECO:0007669"/>
    <property type="project" value="UniProtKB-EC"/>
</dbReference>
<protein>
    <recommendedName>
        <fullName evidence="6">Aminotransferase class V domain-containing protein</fullName>
    </recommendedName>
</protein>
<evidence type="ECO:0000256" key="3">
    <source>
        <dbReference type="ARBA" id="ARBA00022898"/>
    </source>
</evidence>
<name>A0A1J5TMX7_9ARCH</name>
<dbReference type="Proteomes" id="UP000183615">
    <property type="component" value="Unassembled WGS sequence"/>
</dbReference>
<comment type="similarity">
    <text evidence="2">Belongs to the class-V pyridoxal-phosphate-dependent aminotransferase family. Csd subfamily.</text>
</comment>
<evidence type="ECO:0000256" key="4">
    <source>
        <dbReference type="ARBA" id="ARBA00050776"/>
    </source>
</evidence>
<organism evidence="7 8">
    <name type="scientific">Marine Group III euryarchaeote CG-Epi2</name>
    <dbReference type="NCBI Taxonomy" id="1888996"/>
    <lineage>
        <taxon>Archaea</taxon>
        <taxon>Methanobacteriati</taxon>
        <taxon>Thermoplasmatota</taxon>
        <taxon>Thermoplasmata</taxon>
        <taxon>Candidatus Thermoprofundales</taxon>
    </lineage>
</organism>
<dbReference type="PANTHER" id="PTHR43586:SF8">
    <property type="entry name" value="CYSTEINE DESULFURASE 1, CHLOROPLASTIC"/>
    <property type="match status" value="1"/>
</dbReference>
<evidence type="ECO:0000256" key="5">
    <source>
        <dbReference type="RuleBase" id="RU004504"/>
    </source>
</evidence>
<dbReference type="PROSITE" id="PS00595">
    <property type="entry name" value="AA_TRANSFER_CLASS_5"/>
    <property type="match status" value="1"/>
</dbReference>
<dbReference type="Gene3D" id="3.90.1150.10">
    <property type="entry name" value="Aspartate Aminotransferase, domain 1"/>
    <property type="match status" value="1"/>
</dbReference>
<proteinExistence type="inferred from homology"/>
<dbReference type="SUPFAM" id="SSF53383">
    <property type="entry name" value="PLP-dependent transferases"/>
    <property type="match status" value="1"/>
</dbReference>
<dbReference type="EMBL" id="MIYZ01000018">
    <property type="protein sequence ID" value="OIR22297.1"/>
    <property type="molecule type" value="Genomic_DNA"/>
</dbReference>
<dbReference type="InterPro" id="IPR015424">
    <property type="entry name" value="PyrdxlP-dep_Trfase"/>
</dbReference>
<accession>A0A1J5TMX7</accession>
<sequence>MDVSKYRKDFPILNLDDSPVYLDSACMTLRPQTVIDAIADYYTNYPACGGRSVHKLSWQVTENFEMARDSLRRFMGAESSSEIVFTKNATESMNIVANGLNLTKGDEVLTSDKEHNANVVPWHHLAKHKGIQYDVLPAKDNYFFDTEALKERLNSKTKLFSFVHTSNLDGHTNPAKEIIEICHDKGVKVMMDTAQSAPHQDVNVVDLDVDFAGISAHKFCGPSGMGALYGKFDELKHLIPTYVGGSTVVNSTYKEYKLLPPPSCFEAGLQNYAGAIGSGAAAEYIMNIGRDNIHEHENKLNKLMTKELSDVESLNLVGPSDVNQRGGIFSFNLDGWDPTEVAMHLDEEYNIAIRSGMHCVHSWFNSRGIEGTARASVYLYNNEEDVLSFTNAIKESIDNRK</sequence>
<evidence type="ECO:0000313" key="7">
    <source>
        <dbReference type="EMBL" id="OIR22297.1"/>
    </source>
</evidence>
<dbReference type="InterPro" id="IPR015421">
    <property type="entry name" value="PyrdxlP-dep_Trfase_major"/>
</dbReference>
<dbReference type="PANTHER" id="PTHR43586">
    <property type="entry name" value="CYSTEINE DESULFURASE"/>
    <property type="match status" value="1"/>
</dbReference>